<dbReference type="CDD" id="cd11532">
    <property type="entry name" value="NTP-PPase_COG4997"/>
    <property type="match status" value="1"/>
</dbReference>
<dbReference type="AlphaFoldDB" id="A0A2U3R6J6"/>
<dbReference type="Proteomes" id="UP000244960">
    <property type="component" value="Chromosome I"/>
</dbReference>
<dbReference type="Pfam" id="PF12643">
    <property type="entry name" value="MazG-like"/>
    <property type="match status" value="1"/>
</dbReference>
<dbReference type="GO" id="GO:0047429">
    <property type="term" value="F:nucleoside triphosphate diphosphatase activity"/>
    <property type="evidence" value="ECO:0007669"/>
    <property type="project" value="InterPro"/>
</dbReference>
<protein>
    <recommendedName>
        <fullName evidence="3">Phosphoribosyl-ATP pyrophosphohydrolase</fullName>
    </recommendedName>
</protein>
<evidence type="ECO:0008006" key="3">
    <source>
        <dbReference type="Google" id="ProtNLM"/>
    </source>
</evidence>
<dbReference type="SUPFAM" id="SSF101386">
    <property type="entry name" value="all-alpha NTP pyrophosphatases"/>
    <property type="match status" value="1"/>
</dbReference>
<evidence type="ECO:0000313" key="2">
    <source>
        <dbReference type="Proteomes" id="UP000244960"/>
    </source>
</evidence>
<proteinExistence type="predicted"/>
<dbReference type="InterPro" id="IPR025984">
    <property type="entry name" value="DCTPP"/>
</dbReference>
<sequence>MHKLVRDQIPKIIENTGRRCNVRVLDETEYYLELKKKLVEEVDEFLTEANLEELADIVEVIYALAKAIGHDVKKLDEVRRKKNSERGSFEQRLFIESTDNSPKILYPIYEFYAYLPRFL</sequence>
<reference evidence="2" key="1">
    <citation type="submission" date="2018-03" db="EMBL/GenBank/DDBJ databases">
        <authorList>
            <person name="Batty M. E."/>
            <person name="Batty M E."/>
        </authorList>
    </citation>
    <scope>NUCLEOTIDE SEQUENCE [LARGE SCALE GENOMIC DNA]</scope>
</reference>
<dbReference type="GO" id="GO:0009143">
    <property type="term" value="P:nucleoside triphosphate catabolic process"/>
    <property type="evidence" value="ECO:0007669"/>
    <property type="project" value="InterPro"/>
</dbReference>
<accession>A0A2U3R6J6</accession>
<dbReference type="EMBL" id="LS398547">
    <property type="protein sequence ID" value="SPR08836.1"/>
    <property type="molecule type" value="Genomic_DNA"/>
</dbReference>
<dbReference type="RefSeq" id="WP_045919000.1">
    <property type="nucleotide sequence ID" value="NZ_LS398547.1"/>
</dbReference>
<gene>
    <name evidence="1" type="ORF">UT176_01421</name>
</gene>
<evidence type="ECO:0000313" key="1">
    <source>
        <dbReference type="EMBL" id="SPR08836.1"/>
    </source>
</evidence>
<dbReference type="InterPro" id="IPR038735">
    <property type="entry name" value="MSMEG_1276-like_NTP-PPase_dom"/>
</dbReference>
<name>A0A2U3R6J6_ORITS</name>
<organism evidence="1 2">
    <name type="scientific">Orientia tsutsugamushi</name>
    <name type="common">Rickettsia tsutsugamushi</name>
    <dbReference type="NCBI Taxonomy" id="784"/>
    <lineage>
        <taxon>Bacteria</taxon>
        <taxon>Pseudomonadati</taxon>
        <taxon>Pseudomonadota</taxon>
        <taxon>Alphaproteobacteria</taxon>
        <taxon>Rickettsiales</taxon>
        <taxon>Rickettsiaceae</taxon>
        <taxon>Rickettsieae</taxon>
        <taxon>Orientia</taxon>
    </lineage>
</organism>